<dbReference type="EMBL" id="CADCTP010000207">
    <property type="protein sequence ID" value="CAA9257861.1"/>
    <property type="molecule type" value="Genomic_DNA"/>
</dbReference>
<name>A0A6J4IRW1_9ACTN</name>
<accession>A0A6J4IRW1</accession>
<evidence type="ECO:0000313" key="2">
    <source>
        <dbReference type="EMBL" id="CAA9257861.1"/>
    </source>
</evidence>
<feature type="compositionally biased region" description="Basic and acidic residues" evidence="1">
    <location>
        <begin position="7"/>
        <end position="22"/>
    </location>
</feature>
<evidence type="ECO:0000256" key="1">
    <source>
        <dbReference type="SAM" id="MobiDB-lite"/>
    </source>
</evidence>
<feature type="region of interest" description="Disordered" evidence="1">
    <location>
        <begin position="1"/>
        <end position="22"/>
    </location>
</feature>
<organism evidence="2">
    <name type="scientific">uncultured Mycobacteriales bacterium</name>
    <dbReference type="NCBI Taxonomy" id="581187"/>
    <lineage>
        <taxon>Bacteria</taxon>
        <taxon>Bacillati</taxon>
        <taxon>Actinomycetota</taxon>
        <taxon>Actinomycetes</taxon>
        <taxon>Mycobacteriales</taxon>
        <taxon>environmental samples</taxon>
    </lineage>
</organism>
<protein>
    <submittedName>
        <fullName evidence="2">Uncharacterized protein</fullName>
    </submittedName>
</protein>
<reference evidence="2" key="1">
    <citation type="submission" date="2020-02" db="EMBL/GenBank/DDBJ databases">
        <authorList>
            <person name="Meier V. D."/>
        </authorList>
    </citation>
    <scope>NUCLEOTIDE SEQUENCE</scope>
    <source>
        <strain evidence="2">AVDCRST_MAG41</strain>
    </source>
</reference>
<dbReference type="AlphaFoldDB" id="A0A6J4IRW1"/>
<proteinExistence type="predicted"/>
<sequence length="65" mass="6687">MSYTEGTRTDVDATAADRPEGEIELTPHRSVGDRVGVLAGLAVGGAMSLSTMSISTVSSVRHIVA</sequence>
<gene>
    <name evidence="2" type="ORF">AVDCRST_MAG41-2263</name>
</gene>